<feature type="transmembrane region" description="Helical" evidence="2">
    <location>
        <begin position="442"/>
        <end position="467"/>
    </location>
</feature>
<evidence type="ECO:0000313" key="3">
    <source>
        <dbReference type="EMBL" id="BBI90727.1"/>
    </source>
</evidence>
<keyword evidence="2" id="KW-0812">Transmembrane</keyword>
<evidence type="ECO:0000256" key="1">
    <source>
        <dbReference type="SAM" id="MobiDB-lite"/>
    </source>
</evidence>
<proteinExistence type="predicted"/>
<sequence length="883" mass="92465">MAEFEGVHGSPKDTGESMGMATGNLLSTAEYLKASLEEQKEIKNNIVTLNEVVSATLPSIGDNESGLSANTSAILSLKDTIENASVSIDAKNFDSNFFTSLLHLMSNERRTNKLYSFATMFERSASIMGSAQKYVPAIESVSSAMMSAVAPISSLAKSALMFSGGLALLGLTMITFIEAITFEDILKFGLIVGAIAGISRLTKGAGWDTAKLSMGIATLGLAVWGFNELITPSVAGEFALSTFLVMGGIAGASKLANMIGGKSFSNIIKSSIAIGALSASVYVFGKAMTVAKTIDLEKASELGIVIAGYGIGFNMLGSMTGSILKGALSAGAIGGGLWLLSKGLQDLSQIDLSLSRALELSAIVLGATAILTLIGNPVTIGFTLAGAGASALIGGGLAILGMGINTLANINISKEQAHNFRSAVNTITDTFIDFANPLKLPILLLGMAQAGLVAGSTLAMSGAVALVSKLNIAGEDKFNAFKHGAITLSDIFADFGSPWKLAKVTLGAGMATMVAGATLATSLSIGAMTKVISSPSDVTRATQSLDLFIGGVEGALVGREKSFPAINKGIHSFMGLSNMVREVADSAQAIGNLEFIEKEVRNGKVVVKSVRKFTQEDFGRIGTSVGMMLSALTEPLSAIGGTKDSFSIGGFTVTNPFSNKVQAGIQAVSEIGNVFTPLATILDVFSRNNIDEAYVQKFNKNLGFLLNGLTTNFIGLQSVDDDSLRKLGIGTKHLNDLLFNVSADKMNQGTANFERMASSVTVIKNAVNGMDLDKLSKLNELVFNVKMAVETNALEELVGTFAEFIEDLSNKLGSIATNTQQRESKNASSDINTPSDVKKTIKEVSEEVTESQQLDLSEVVDSIEELSNILRTATLKVRNVDNI</sequence>
<evidence type="ECO:0000313" key="4">
    <source>
        <dbReference type="Proteomes" id="UP000424080"/>
    </source>
</evidence>
<feature type="transmembrane region" description="Helical" evidence="2">
    <location>
        <begin position="323"/>
        <end position="341"/>
    </location>
</feature>
<reference evidence="3 4" key="1">
    <citation type="journal article" date="2019" name="Arch. Virol.">
        <title>A novel jumbo Tenacibaculum maritimum lytic phage with head-fiber-like appendages.</title>
        <authorList>
            <person name="Kawato Y."/>
            <person name="Istiqomah I."/>
            <person name="Gaafar A.Y."/>
            <person name="Hanaoka M."/>
            <person name="Ishimaru K."/>
            <person name="Yasuike M."/>
            <person name="Nishiki I."/>
            <person name="Nakamura Y."/>
            <person name="Fujiwara A."/>
            <person name="Nakai T."/>
        </authorList>
    </citation>
    <scope>NUCLEOTIDE SEQUENCE [LARGE SCALE GENOMIC DNA]</scope>
    <source>
        <strain evidence="3 4">PTm5</strain>
    </source>
</reference>
<dbReference type="Proteomes" id="UP000424080">
    <property type="component" value="Segment"/>
</dbReference>
<accession>A0A5S9HY07</accession>
<evidence type="ECO:0000256" key="2">
    <source>
        <dbReference type="SAM" id="Phobius"/>
    </source>
</evidence>
<feature type="transmembrane region" description="Helical" evidence="2">
    <location>
        <begin position="238"/>
        <end position="255"/>
    </location>
</feature>
<keyword evidence="2" id="KW-1133">Transmembrane helix</keyword>
<organism evidence="3 4">
    <name type="scientific">Tenacibaculum phage PTm5</name>
    <dbReference type="NCBI Taxonomy" id="2547426"/>
    <lineage>
        <taxon>Viruses</taxon>
        <taxon>Duplodnaviria</taxon>
        <taxon>Heunggongvirae</taxon>
        <taxon>Uroviricota</taxon>
        <taxon>Caudoviricetes</taxon>
        <taxon>Shirahamavirus</taxon>
        <taxon>Shirahamavirus PTm1</taxon>
    </lineage>
</organism>
<feature type="transmembrane region" description="Helical" evidence="2">
    <location>
        <begin position="380"/>
        <end position="404"/>
    </location>
</feature>
<feature type="transmembrane region" description="Helical" evidence="2">
    <location>
        <begin position="159"/>
        <end position="179"/>
    </location>
</feature>
<name>A0A5S9HY07_9CAUD</name>
<dbReference type="EMBL" id="AP019525">
    <property type="protein sequence ID" value="BBI90727.1"/>
    <property type="molecule type" value="Genomic_DNA"/>
</dbReference>
<protein>
    <submittedName>
        <fullName evidence="3">Ubiquitin-like proteins</fullName>
    </submittedName>
</protein>
<feature type="transmembrane region" description="Helical" evidence="2">
    <location>
        <begin position="267"/>
        <end position="285"/>
    </location>
</feature>
<keyword evidence="2" id="KW-0472">Membrane</keyword>
<feature type="region of interest" description="Disordered" evidence="1">
    <location>
        <begin position="1"/>
        <end position="20"/>
    </location>
</feature>
<feature type="transmembrane region" description="Helical" evidence="2">
    <location>
        <begin position="353"/>
        <end position="374"/>
    </location>
</feature>